<dbReference type="InterPro" id="IPR017937">
    <property type="entry name" value="Thioredoxin_CS"/>
</dbReference>
<dbReference type="eggNOG" id="COG3118">
    <property type="taxonomic scope" value="Bacteria"/>
</dbReference>
<dbReference type="OrthoDB" id="9790390at2"/>
<gene>
    <name evidence="11" type="ORF">P873_08465</name>
</gene>
<dbReference type="InterPro" id="IPR013766">
    <property type="entry name" value="Thioredoxin_domain"/>
</dbReference>
<dbReference type="PIRSF" id="PIRSF000077">
    <property type="entry name" value="Thioredoxin"/>
    <property type="match status" value="1"/>
</dbReference>
<dbReference type="InterPro" id="IPR005746">
    <property type="entry name" value="Thioredoxin"/>
</dbReference>
<dbReference type="EMBL" id="AWXU01000027">
    <property type="protein sequence ID" value="KFN49866.1"/>
    <property type="molecule type" value="Genomic_DNA"/>
</dbReference>
<dbReference type="NCBIfam" id="TIGR01068">
    <property type="entry name" value="thioredoxin"/>
    <property type="match status" value="1"/>
</dbReference>
<dbReference type="STRING" id="1121013.GCA_000426365_02260"/>
<keyword evidence="2" id="KW-0813">Transport</keyword>
<feature type="disulfide bond" description="Redox-active" evidence="9">
    <location>
        <begin position="33"/>
        <end position="36"/>
    </location>
</feature>
<feature type="domain" description="Thioredoxin" evidence="10">
    <location>
        <begin position="1"/>
        <end position="111"/>
    </location>
</feature>
<evidence type="ECO:0000256" key="4">
    <source>
        <dbReference type="ARBA" id="ARBA00023157"/>
    </source>
</evidence>
<evidence type="ECO:0000256" key="2">
    <source>
        <dbReference type="ARBA" id="ARBA00022448"/>
    </source>
</evidence>
<feature type="active site" description="Nucleophile" evidence="8">
    <location>
        <position position="36"/>
    </location>
</feature>
<evidence type="ECO:0000256" key="6">
    <source>
        <dbReference type="NCBIfam" id="TIGR01068"/>
    </source>
</evidence>
<feature type="site" description="Deprotonates C-terminal active site Cys" evidence="8">
    <location>
        <position position="27"/>
    </location>
</feature>
<evidence type="ECO:0000259" key="10">
    <source>
        <dbReference type="PROSITE" id="PS51352"/>
    </source>
</evidence>
<proteinExistence type="inferred from homology"/>
<dbReference type="GO" id="GO:0015035">
    <property type="term" value="F:protein-disulfide reductase activity"/>
    <property type="evidence" value="ECO:0007669"/>
    <property type="project" value="UniProtKB-UniRule"/>
</dbReference>
<dbReference type="PANTHER" id="PTHR45663:SF11">
    <property type="entry name" value="GEO12009P1"/>
    <property type="match status" value="1"/>
</dbReference>
<accession>A0A091BDQ1</accession>
<evidence type="ECO:0000256" key="7">
    <source>
        <dbReference type="PIRNR" id="PIRNR000077"/>
    </source>
</evidence>
<feature type="active site" description="Nucleophile" evidence="8">
    <location>
        <position position="33"/>
    </location>
</feature>
<feature type="site" description="Contributes to redox potential value" evidence="8">
    <location>
        <position position="35"/>
    </location>
</feature>
<organism evidence="11 12">
    <name type="scientific">Arenimonas composti TR7-09 = DSM 18010</name>
    <dbReference type="NCBI Taxonomy" id="1121013"/>
    <lineage>
        <taxon>Bacteria</taxon>
        <taxon>Pseudomonadati</taxon>
        <taxon>Pseudomonadota</taxon>
        <taxon>Gammaproteobacteria</taxon>
        <taxon>Lysobacterales</taxon>
        <taxon>Lysobacteraceae</taxon>
        <taxon>Arenimonas</taxon>
    </lineage>
</organism>
<name>A0A091BDQ1_9GAMM</name>
<dbReference type="RefSeq" id="WP_026817231.1">
    <property type="nucleotide sequence ID" value="NZ_AUFF01000007.1"/>
</dbReference>
<comment type="similarity">
    <text evidence="1 7">Belongs to the thioredoxin family.</text>
</comment>
<sequence>MSELVLHVGDADFAAQVLESSTPVLVDFWAPWCAPCKAIGPIVDELAKSYAGRARVVKVDLDQNPQVARQFQIRNLPTLLLFKGGKVEATQVGVPGNIRALLTQMLDKAVA</sequence>
<protein>
    <recommendedName>
        <fullName evidence="6 7">Thioredoxin</fullName>
    </recommendedName>
</protein>
<dbReference type="PANTHER" id="PTHR45663">
    <property type="entry name" value="GEO12009P1"/>
    <property type="match status" value="1"/>
</dbReference>
<keyword evidence="12" id="KW-1185">Reference proteome</keyword>
<dbReference type="PROSITE" id="PS00194">
    <property type="entry name" value="THIOREDOXIN_1"/>
    <property type="match status" value="1"/>
</dbReference>
<dbReference type="Gene3D" id="3.40.30.10">
    <property type="entry name" value="Glutaredoxin"/>
    <property type="match status" value="1"/>
</dbReference>
<evidence type="ECO:0000256" key="1">
    <source>
        <dbReference type="ARBA" id="ARBA00008987"/>
    </source>
</evidence>
<feature type="site" description="Contributes to redox potential value" evidence="8">
    <location>
        <position position="34"/>
    </location>
</feature>
<dbReference type="CDD" id="cd02947">
    <property type="entry name" value="TRX_family"/>
    <property type="match status" value="1"/>
</dbReference>
<dbReference type="GO" id="GO:0005737">
    <property type="term" value="C:cytoplasm"/>
    <property type="evidence" value="ECO:0007669"/>
    <property type="project" value="TreeGrafter"/>
</dbReference>
<evidence type="ECO:0000256" key="9">
    <source>
        <dbReference type="PIRSR" id="PIRSR000077-4"/>
    </source>
</evidence>
<dbReference type="SUPFAM" id="SSF52833">
    <property type="entry name" value="Thioredoxin-like"/>
    <property type="match status" value="1"/>
</dbReference>
<evidence type="ECO:0000313" key="12">
    <source>
        <dbReference type="Proteomes" id="UP000029391"/>
    </source>
</evidence>
<dbReference type="PRINTS" id="PR00421">
    <property type="entry name" value="THIOREDOXIN"/>
</dbReference>
<reference evidence="11 12" key="1">
    <citation type="submission" date="2013-09" db="EMBL/GenBank/DDBJ databases">
        <title>Genome sequencing of Arenimonas composti.</title>
        <authorList>
            <person name="Chen F."/>
            <person name="Wang G."/>
        </authorList>
    </citation>
    <scope>NUCLEOTIDE SEQUENCE [LARGE SCALE GENOMIC DNA]</scope>
    <source>
        <strain evidence="11 12">TR7-09</strain>
    </source>
</reference>
<keyword evidence="4 9" id="KW-1015">Disulfide bond</keyword>
<evidence type="ECO:0000256" key="5">
    <source>
        <dbReference type="ARBA" id="ARBA00023284"/>
    </source>
</evidence>
<comment type="caution">
    <text evidence="11">The sequence shown here is derived from an EMBL/GenBank/DDBJ whole genome shotgun (WGS) entry which is preliminary data.</text>
</comment>
<dbReference type="PROSITE" id="PS51352">
    <property type="entry name" value="THIOREDOXIN_2"/>
    <property type="match status" value="1"/>
</dbReference>
<dbReference type="Proteomes" id="UP000029391">
    <property type="component" value="Unassembled WGS sequence"/>
</dbReference>
<evidence type="ECO:0000256" key="8">
    <source>
        <dbReference type="PIRSR" id="PIRSR000077-1"/>
    </source>
</evidence>
<evidence type="ECO:0000256" key="3">
    <source>
        <dbReference type="ARBA" id="ARBA00022982"/>
    </source>
</evidence>
<keyword evidence="3" id="KW-0249">Electron transport</keyword>
<keyword evidence="5 9" id="KW-0676">Redox-active center</keyword>
<evidence type="ECO:0000313" key="11">
    <source>
        <dbReference type="EMBL" id="KFN49866.1"/>
    </source>
</evidence>
<dbReference type="Pfam" id="PF00085">
    <property type="entry name" value="Thioredoxin"/>
    <property type="match status" value="1"/>
</dbReference>
<dbReference type="FunFam" id="3.40.30.10:FF:000001">
    <property type="entry name" value="Thioredoxin"/>
    <property type="match status" value="1"/>
</dbReference>
<dbReference type="AlphaFoldDB" id="A0A091BDQ1"/>
<dbReference type="InterPro" id="IPR036249">
    <property type="entry name" value="Thioredoxin-like_sf"/>
</dbReference>